<organism evidence="2 3">
    <name type="scientific">Tetraparma gracilis</name>
    <dbReference type="NCBI Taxonomy" id="2962635"/>
    <lineage>
        <taxon>Eukaryota</taxon>
        <taxon>Sar</taxon>
        <taxon>Stramenopiles</taxon>
        <taxon>Ochrophyta</taxon>
        <taxon>Bolidophyceae</taxon>
        <taxon>Parmales</taxon>
        <taxon>Triparmaceae</taxon>
        <taxon>Tetraparma</taxon>
    </lineage>
</organism>
<proteinExistence type="predicted"/>
<keyword evidence="1" id="KW-0812">Transmembrane</keyword>
<keyword evidence="1" id="KW-1133">Transmembrane helix</keyword>
<evidence type="ECO:0000313" key="2">
    <source>
        <dbReference type="EMBL" id="GMI28377.1"/>
    </source>
</evidence>
<reference evidence="2 3" key="1">
    <citation type="journal article" date="2023" name="Commun. Biol.">
        <title>Genome analysis of Parmales, the sister group of diatoms, reveals the evolutionary specialization of diatoms from phago-mixotrophs to photoautotrophs.</title>
        <authorList>
            <person name="Ban H."/>
            <person name="Sato S."/>
            <person name="Yoshikawa S."/>
            <person name="Yamada K."/>
            <person name="Nakamura Y."/>
            <person name="Ichinomiya M."/>
            <person name="Sato N."/>
            <person name="Blanc-Mathieu R."/>
            <person name="Endo H."/>
            <person name="Kuwata A."/>
            <person name="Ogata H."/>
        </authorList>
    </citation>
    <scope>NUCLEOTIDE SEQUENCE [LARGE SCALE GENOMIC DNA]</scope>
</reference>
<evidence type="ECO:0000256" key="1">
    <source>
        <dbReference type="SAM" id="Phobius"/>
    </source>
</evidence>
<keyword evidence="3" id="KW-1185">Reference proteome</keyword>
<keyword evidence="1" id="KW-0472">Membrane</keyword>
<protein>
    <submittedName>
        <fullName evidence="2">Uncharacterized protein</fullName>
    </submittedName>
</protein>
<gene>
    <name evidence="2" type="ORF">TeGR_g1621</name>
</gene>
<sequence>MSRNPIYAAGLLLIPAASALLSNSLYPLFAHSISALYLFHVVSVEEPFLAKIDHVAYSAYSSATPRFFPAPLLYALLLLLSIHLLEFAYKLPELRRRSDLGSLPYHFVMTSLWGFVWWHKFPPAPSSTKKKA</sequence>
<accession>A0ABQ6MM68</accession>
<evidence type="ECO:0000313" key="3">
    <source>
        <dbReference type="Proteomes" id="UP001165060"/>
    </source>
</evidence>
<feature type="transmembrane region" description="Helical" evidence="1">
    <location>
        <begin position="67"/>
        <end position="88"/>
    </location>
</feature>
<name>A0ABQ6MM68_9STRA</name>
<comment type="caution">
    <text evidence="2">The sequence shown here is derived from an EMBL/GenBank/DDBJ whole genome shotgun (WGS) entry which is preliminary data.</text>
</comment>
<dbReference type="EMBL" id="BRYB01002970">
    <property type="protein sequence ID" value="GMI28377.1"/>
    <property type="molecule type" value="Genomic_DNA"/>
</dbReference>
<dbReference type="Proteomes" id="UP001165060">
    <property type="component" value="Unassembled WGS sequence"/>
</dbReference>
<dbReference type="Gene3D" id="1.20.120.1630">
    <property type="match status" value="1"/>
</dbReference>
<feature type="transmembrane region" description="Helical" evidence="1">
    <location>
        <begin position="100"/>
        <end position="118"/>
    </location>
</feature>